<reference evidence="3" key="1">
    <citation type="journal article" date="2015" name="Proc. Natl. Acad. Sci. U.S.A.">
        <title>Genome sequencing of adzuki bean (Vigna angularis) provides insight into high starch and low fat accumulation and domestication.</title>
        <authorList>
            <person name="Yang K."/>
            <person name="Tian Z."/>
            <person name="Chen C."/>
            <person name="Luo L."/>
            <person name="Zhao B."/>
            <person name="Wang Z."/>
            <person name="Yu L."/>
            <person name="Li Y."/>
            <person name="Sun Y."/>
            <person name="Li W."/>
            <person name="Chen Y."/>
            <person name="Li Y."/>
            <person name="Zhang Y."/>
            <person name="Ai D."/>
            <person name="Zhao J."/>
            <person name="Shang C."/>
            <person name="Ma Y."/>
            <person name="Wu B."/>
            <person name="Wang M."/>
            <person name="Gao L."/>
            <person name="Sun D."/>
            <person name="Zhang P."/>
            <person name="Guo F."/>
            <person name="Wang W."/>
            <person name="Li Y."/>
            <person name="Wang J."/>
            <person name="Varshney R.K."/>
            <person name="Wang J."/>
            <person name="Ling H.Q."/>
            <person name="Wan P."/>
        </authorList>
    </citation>
    <scope>NUCLEOTIDE SEQUENCE</scope>
    <source>
        <strain evidence="3">cv. Jingnong 6</strain>
    </source>
</reference>
<dbReference type="Proteomes" id="UP000053144">
    <property type="component" value="Chromosome 6"/>
</dbReference>
<dbReference type="Gramene" id="KOM45572">
    <property type="protein sequence ID" value="KOM45572"/>
    <property type="gene ID" value="LR48_Vigan06g087800"/>
</dbReference>
<organism evidence="2 3">
    <name type="scientific">Phaseolus angularis</name>
    <name type="common">Azuki bean</name>
    <name type="synonym">Vigna angularis</name>
    <dbReference type="NCBI Taxonomy" id="3914"/>
    <lineage>
        <taxon>Eukaryota</taxon>
        <taxon>Viridiplantae</taxon>
        <taxon>Streptophyta</taxon>
        <taxon>Embryophyta</taxon>
        <taxon>Tracheophyta</taxon>
        <taxon>Spermatophyta</taxon>
        <taxon>Magnoliopsida</taxon>
        <taxon>eudicotyledons</taxon>
        <taxon>Gunneridae</taxon>
        <taxon>Pentapetalae</taxon>
        <taxon>rosids</taxon>
        <taxon>fabids</taxon>
        <taxon>Fabales</taxon>
        <taxon>Fabaceae</taxon>
        <taxon>Papilionoideae</taxon>
        <taxon>50 kb inversion clade</taxon>
        <taxon>NPAAA clade</taxon>
        <taxon>indigoferoid/millettioid clade</taxon>
        <taxon>Phaseoleae</taxon>
        <taxon>Vigna</taxon>
    </lineage>
</organism>
<evidence type="ECO:0000256" key="1">
    <source>
        <dbReference type="SAM" id="MobiDB-lite"/>
    </source>
</evidence>
<dbReference type="EMBL" id="CM003376">
    <property type="protein sequence ID" value="KOM45572.1"/>
    <property type="molecule type" value="Genomic_DNA"/>
</dbReference>
<evidence type="ECO:0000313" key="3">
    <source>
        <dbReference type="Proteomes" id="UP000053144"/>
    </source>
</evidence>
<feature type="region of interest" description="Disordered" evidence="1">
    <location>
        <begin position="81"/>
        <end position="109"/>
    </location>
</feature>
<protein>
    <submittedName>
        <fullName evidence="2">Uncharacterized protein</fullName>
    </submittedName>
</protein>
<feature type="compositionally biased region" description="Polar residues" evidence="1">
    <location>
        <begin position="26"/>
        <end position="36"/>
    </location>
</feature>
<sequence>MKLMKEVKRNRDGIKKGHKKCKRGENASTAQRQLPLSGTLKDSLAPLRGEKPLRGRSGFKMNLMKEVKKDRDGIRKELKKWKRRKTVSTAQRQFTTERHSGTHVGSAEG</sequence>
<feature type="compositionally biased region" description="Basic and acidic residues" evidence="1">
    <location>
        <begin position="1"/>
        <end position="15"/>
    </location>
</feature>
<accession>A0A0L9USM3</accession>
<evidence type="ECO:0000313" key="2">
    <source>
        <dbReference type="EMBL" id="KOM45572.1"/>
    </source>
</evidence>
<feature type="region of interest" description="Disordered" evidence="1">
    <location>
        <begin position="1"/>
        <end position="56"/>
    </location>
</feature>
<dbReference type="AlphaFoldDB" id="A0A0L9USM3"/>
<name>A0A0L9USM3_PHAAN</name>
<gene>
    <name evidence="2" type="ORF">LR48_Vigan06g087800</name>
</gene>
<proteinExistence type="predicted"/>